<reference evidence="1" key="1">
    <citation type="submission" date="2023-07" db="EMBL/GenBank/DDBJ databases">
        <title>A chromosome-level genome assembly of Lolium multiflorum.</title>
        <authorList>
            <person name="Chen Y."/>
            <person name="Copetti D."/>
            <person name="Kolliker R."/>
            <person name="Studer B."/>
        </authorList>
    </citation>
    <scope>NUCLEOTIDE SEQUENCE</scope>
    <source>
        <strain evidence="1">02402/16</strain>
        <tissue evidence="1">Leaf</tissue>
    </source>
</reference>
<gene>
    <name evidence="1" type="ORF">QYE76_060731</name>
</gene>
<proteinExistence type="predicted"/>
<organism evidence="1 2">
    <name type="scientific">Lolium multiflorum</name>
    <name type="common">Italian ryegrass</name>
    <name type="synonym">Lolium perenne subsp. multiflorum</name>
    <dbReference type="NCBI Taxonomy" id="4521"/>
    <lineage>
        <taxon>Eukaryota</taxon>
        <taxon>Viridiplantae</taxon>
        <taxon>Streptophyta</taxon>
        <taxon>Embryophyta</taxon>
        <taxon>Tracheophyta</taxon>
        <taxon>Spermatophyta</taxon>
        <taxon>Magnoliopsida</taxon>
        <taxon>Liliopsida</taxon>
        <taxon>Poales</taxon>
        <taxon>Poaceae</taxon>
        <taxon>BOP clade</taxon>
        <taxon>Pooideae</taxon>
        <taxon>Poodae</taxon>
        <taxon>Poeae</taxon>
        <taxon>Poeae Chloroplast Group 2 (Poeae type)</taxon>
        <taxon>Loliodinae</taxon>
        <taxon>Loliinae</taxon>
        <taxon>Lolium</taxon>
    </lineage>
</organism>
<dbReference type="EMBL" id="JAUUTY010000004">
    <property type="protein sequence ID" value="KAK1642926.1"/>
    <property type="molecule type" value="Genomic_DNA"/>
</dbReference>
<dbReference type="Proteomes" id="UP001231189">
    <property type="component" value="Unassembled WGS sequence"/>
</dbReference>
<keyword evidence="2" id="KW-1185">Reference proteome</keyword>
<evidence type="ECO:0000313" key="2">
    <source>
        <dbReference type="Proteomes" id="UP001231189"/>
    </source>
</evidence>
<comment type="caution">
    <text evidence="1">The sequence shown here is derived from an EMBL/GenBank/DDBJ whole genome shotgun (WGS) entry which is preliminary data.</text>
</comment>
<name>A0AAD8S0P6_LOLMU</name>
<evidence type="ECO:0000313" key="1">
    <source>
        <dbReference type="EMBL" id="KAK1642926.1"/>
    </source>
</evidence>
<protein>
    <submittedName>
        <fullName evidence="1">Uncharacterized protein</fullName>
    </submittedName>
</protein>
<dbReference type="AlphaFoldDB" id="A0AAD8S0P6"/>
<accession>A0AAD8S0P6</accession>
<sequence>MAFGSRLLDLSGRIWYGLCFVFVATKLWWHELLLAMETDARISDNKAGARSSSVLVYWRDTRQPSPSFFDKLPRRKVGEVVFGTGSFNKRCWVDFGILVASLDLAAMVAEDGWWWLDLVIHGEFLLRFGVPHMVALVCHRDLWLMRQPLQAPMASIQPPWRRPFEGFLLVFIALAAPSGCVPGAAMCGRQWSSCYGGEDGPDCFSSNPSRVLSVIFEDCFVLSSFSGFLCNLYSHRQN</sequence>